<keyword evidence="4 9" id="KW-0697">Rotamase</keyword>
<dbReference type="Gene3D" id="3.10.50.40">
    <property type="match status" value="1"/>
</dbReference>
<evidence type="ECO:0000313" key="11">
    <source>
        <dbReference type="EMBL" id="EPY00754.1"/>
    </source>
</evidence>
<organism evidence="11 12">
    <name type="scientific">Magnetospirillum fulvum MGU-K5</name>
    <dbReference type="NCBI Taxonomy" id="1316936"/>
    <lineage>
        <taxon>Bacteria</taxon>
        <taxon>Pseudomonadati</taxon>
        <taxon>Pseudomonadota</taxon>
        <taxon>Alphaproteobacteria</taxon>
        <taxon>Rhodospirillales</taxon>
        <taxon>Rhodospirillaceae</taxon>
        <taxon>Magnetospirillum</taxon>
    </lineage>
</organism>
<evidence type="ECO:0000256" key="5">
    <source>
        <dbReference type="ARBA" id="ARBA00023186"/>
    </source>
</evidence>
<keyword evidence="2" id="KW-0732">Signal</keyword>
<reference evidence="11 12" key="1">
    <citation type="submission" date="2013-04" db="EMBL/GenBank/DDBJ databases">
        <authorList>
            <person name="Kuznetsov B."/>
            <person name="Ivanovsky R."/>
        </authorList>
    </citation>
    <scope>NUCLEOTIDE SEQUENCE [LARGE SCALE GENOMIC DNA]</scope>
    <source>
        <strain evidence="11 12">MGU-K5</strain>
    </source>
</reference>
<evidence type="ECO:0000313" key="12">
    <source>
        <dbReference type="Proteomes" id="UP000015350"/>
    </source>
</evidence>
<dbReference type="InterPro" id="IPR050280">
    <property type="entry name" value="OMP_Chaperone_SurA"/>
</dbReference>
<dbReference type="Pfam" id="PF00639">
    <property type="entry name" value="Rotamase"/>
    <property type="match status" value="1"/>
</dbReference>
<sequence length="425" mass="46580">MSKGIEGMVLARFVALVIAGLMLSAVTPTQAEEVDRIAAVVNDDIISIRDLDARVKLALVVSNLPDSLENRRRLLPQVMRKMIDEHLQMQEANRVKIQISSEELNRAIASIERQNRMKPGGLLAQLSNAGVDTDAVREQIRADIAWMRVVGRLLQPTVRVGEEEITERLDTIRQQIGRPEYMLAEIVLPVETPTQEEEARRLGERLLDQIKAGAPFQALARQFSQSSSASNGGMLGWIGESSLDDDWRDPVGRLDKGQISGLIRGSGGYSIVLVVDRRITGGSTEPDMMTLFRLVFPTPTGKPAPRDQLVAKATSMTATAKDCDTLEDLSNELNSTKSGRIENVRPAGLPPDVAKAIGGLPLGRASAPIESPDGLAVFMICSGGGTAGMPSRSQVRRQIEDERVELLARRHIRDLRRAAFVDFRL</sequence>
<dbReference type="PANTHER" id="PTHR47637">
    <property type="entry name" value="CHAPERONE SURA"/>
    <property type="match status" value="1"/>
</dbReference>
<evidence type="ECO:0000256" key="4">
    <source>
        <dbReference type="ARBA" id="ARBA00023110"/>
    </source>
</evidence>
<keyword evidence="6 9" id="KW-0413">Isomerase</keyword>
<dbReference type="InterPro" id="IPR046357">
    <property type="entry name" value="PPIase_dom_sf"/>
</dbReference>
<evidence type="ECO:0000256" key="9">
    <source>
        <dbReference type="PROSITE-ProRule" id="PRU00278"/>
    </source>
</evidence>
<evidence type="ECO:0000256" key="1">
    <source>
        <dbReference type="ARBA" id="ARBA00018370"/>
    </source>
</evidence>
<dbReference type="InterPro" id="IPR027304">
    <property type="entry name" value="Trigger_fact/SurA_dom_sf"/>
</dbReference>
<evidence type="ECO:0000259" key="10">
    <source>
        <dbReference type="PROSITE" id="PS50198"/>
    </source>
</evidence>
<dbReference type="SUPFAM" id="SSF54534">
    <property type="entry name" value="FKBP-like"/>
    <property type="match status" value="2"/>
</dbReference>
<evidence type="ECO:0000256" key="8">
    <source>
        <dbReference type="ARBA" id="ARBA00031484"/>
    </source>
</evidence>
<evidence type="ECO:0000256" key="7">
    <source>
        <dbReference type="ARBA" id="ARBA00030642"/>
    </source>
</evidence>
<dbReference type="GO" id="GO:0003755">
    <property type="term" value="F:peptidyl-prolyl cis-trans isomerase activity"/>
    <property type="evidence" value="ECO:0007669"/>
    <property type="project" value="UniProtKB-KW"/>
</dbReference>
<evidence type="ECO:0000256" key="2">
    <source>
        <dbReference type="ARBA" id="ARBA00022729"/>
    </source>
</evidence>
<protein>
    <recommendedName>
        <fullName evidence="1">Parvulin-like PPIase</fullName>
    </recommendedName>
    <alternativeName>
        <fullName evidence="7">Peptidyl-prolyl cis-trans isomerase plp</fullName>
    </alternativeName>
    <alternativeName>
        <fullName evidence="8">Rotamase plp</fullName>
    </alternativeName>
</protein>
<dbReference type="PATRIC" id="fig|1316936.3.peg.2881"/>
<name>S9S7Y1_MAGFU</name>
<accession>S9S7Y1</accession>
<comment type="caution">
    <text evidence="11">The sequence shown here is derived from an EMBL/GenBank/DDBJ whole genome shotgun (WGS) entry which is preliminary data.</text>
</comment>
<dbReference type="EMBL" id="AQPH01000070">
    <property type="protein sequence ID" value="EPY00754.1"/>
    <property type="molecule type" value="Genomic_DNA"/>
</dbReference>
<dbReference type="OrthoDB" id="9791746at2"/>
<dbReference type="PANTHER" id="PTHR47637:SF1">
    <property type="entry name" value="CHAPERONE SURA"/>
    <property type="match status" value="1"/>
</dbReference>
<dbReference type="Gene3D" id="1.10.4030.10">
    <property type="entry name" value="Porin chaperone SurA, peptide-binding domain"/>
    <property type="match status" value="1"/>
</dbReference>
<proteinExistence type="predicted"/>
<gene>
    <name evidence="11" type="ORF">K678_14467</name>
</gene>
<dbReference type="STRING" id="1316936.K678_14467"/>
<evidence type="ECO:0000256" key="3">
    <source>
        <dbReference type="ARBA" id="ARBA00022764"/>
    </source>
</evidence>
<dbReference type="Proteomes" id="UP000015350">
    <property type="component" value="Unassembled WGS sequence"/>
</dbReference>
<keyword evidence="3" id="KW-0574">Periplasm</keyword>
<feature type="domain" description="PpiC" evidence="10">
    <location>
        <begin position="178"/>
        <end position="276"/>
    </location>
</feature>
<dbReference type="SUPFAM" id="SSF109998">
    <property type="entry name" value="Triger factor/SurA peptide-binding domain-like"/>
    <property type="match status" value="1"/>
</dbReference>
<dbReference type="InterPro" id="IPR000297">
    <property type="entry name" value="PPIase_PpiC"/>
</dbReference>
<dbReference type="Pfam" id="PF09312">
    <property type="entry name" value="SurA_N"/>
    <property type="match status" value="1"/>
</dbReference>
<dbReference type="eggNOG" id="COG0760">
    <property type="taxonomic scope" value="Bacteria"/>
</dbReference>
<keyword evidence="5" id="KW-0143">Chaperone</keyword>
<dbReference type="InterPro" id="IPR015391">
    <property type="entry name" value="SurA_N"/>
</dbReference>
<dbReference type="AlphaFoldDB" id="S9S7Y1"/>
<evidence type="ECO:0000256" key="6">
    <source>
        <dbReference type="ARBA" id="ARBA00023235"/>
    </source>
</evidence>
<dbReference type="PROSITE" id="PS50198">
    <property type="entry name" value="PPIC_PPIASE_2"/>
    <property type="match status" value="1"/>
</dbReference>